<protein>
    <submittedName>
        <fullName evidence="1">Uncharacterized protein</fullName>
    </submittedName>
</protein>
<evidence type="ECO:0000313" key="1">
    <source>
        <dbReference type="EMBL" id="KAK6617107.1"/>
    </source>
</evidence>
<accession>A0AAN8RYR2</accession>
<dbReference type="Proteomes" id="UP001372834">
    <property type="component" value="Unassembled WGS sequence"/>
</dbReference>
<gene>
    <name evidence="1" type="ORF">RUM43_014709</name>
</gene>
<comment type="caution">
    <text evidence="1">The sequence shown here is derived from an EMBL/GenBank/DDBJ whole genome shotgun (WGS) entry which is preliminary data.</text>
</comment>
<dbReference type="AlphaFoldDB" id="A0AAN8RYR2"/>
<organism evidence="1 2">
    <name type="scientific">Polyplax serrata</name>
    <name type="common">Common mouse louse</name>
    <dbReference type="NCBI Taxonomy" id="468196"/>
    <lineage>
        <taxon>Eukaryota</taxon>
        <taxon>Metazoa</taxon>
        <taxon>Ecdysozoa</taxon>
        <taxon>Arthropoda</taxon>
        <taxon>Hexapoda</taxon>
        <taxon>Insecta</taxon>
        <taxon>Pterygota</taxon>
        <taxon>Neoptera</taxon>
        <taxon>Paraneoptera</taxon>
        <taxon>Psocodea</taxon>
        <taxon>Troctomorpha</taxon>
        <taxon>Phthiraptera</taxon>
        <taxon>Anoplura</taxon>
        <taxon>Polyplacidae</taxon>
        <taxon>Polyplax</taxon>
    </lineage>
</organism>
<name>A0AAN8RYR2_POLSC</name>
<evidence type="ECO:0000313" key="2">
    <source>
        <dbReference type="Proteomes" id="UP001372834"/>
    </source>
</evidence>
<reference evidence="1 2" key="1">
    <citation type="submission" date="2023-10" db="EMBL/GenBank/DDBJ databases">
        <title>Genomes of two closely related lineages of the louse Polyplax serrata with different host specificities.</title>
        <authorList>
            <person name="Martinu J."/>
            <person name="Tarabai H."/>
            <person name="Stefka J."/>
            <person name="Hypsa V."/>
        </authorList>
    </citation>
    <scope>NUCLEOTIDE SEQUENCE [LARGE SCALE GENOMIC DNA]</scope>
    <source>
        <strain evidence="1">HR10_N</strain>
    </source>
</reference>
<dbReference type="EMBL" id="JAWJWE010000045">
    <property type="protein sequence ID" value="KAK6617107.1"/>
    <property type="molecule type" value="Genomic_DNA"/>
</dbReference>
<proteinExistence type="predicted"/>
<sequence length="85" mass="9983">MRENTLKVGTMVRDITISEYSDVTCGVDAPGRLDKQCRCVRMRDKVVEDKEPPVPETVRLRWEETSKQSFLLERFDRGFQVGEYR</sequence>